<accession>A0A2G1BSG4</accession>
<evidence type="ECO:0000313" key="2">
    <source>
        <dbReference type="Proteomes" id="UP000222163"/>
    </source>
</evidence>
<dbReference type="Proteomes" id="UP000222163">
    <property type="component" value="Unassembled WGS sequence"/>
</dbReference>
<dbReference type="InterPro" id="IPR036412">
    <property type="entry name" value="HAD-like_sf"/>
</dbReference>
<comment type="caution">
    <text evidence="1">The sequence shown here is derived from an EMBL/GenBank/DDBJ whole genome shotgun (WGS) entry which is preliminary data.</text>
</comment>
<dbReference type="Gene3D" id="1.10.150.240">
    <property type="entry name" value="Putative phosphatase, domain 2"/>
    <property type="match status" value="1"/>
</dbReference>
<dbReference type="EMBL" id="PDUU01000009">
    <property type="protein sequence ID" value="PHN97003.1"/>
    <property type="molecule type" value="Genomic_DNA"/>
</dbReference>
<dbReference type="SUPFAM" id="SSF56784">
    <property type="entry name" value="HAD-like"/>
    <property type="match status" value="1"/>
</dbReference>
<organism evidence="1 2">
    <name type="scientific">Tenacibaculum discolor</name>
    <dbReference type="NCBI Taxonomy" id="361581"/>
    <lineage>
        <taxon>Bacteria</taxon>
        <taxon>Pseudomonadati</taxon>
        <taxon>Bacteroidota</taxon>
        <taxon>Flavobacteriia</taxon>
        <taxon>Flavobacteriales</taxon>
        <taxon>Flavobacteriaceae</taxon>
        <taxon>Tenacibaculum</taxon>
    </lineage>
</organism>
<reference evidence="1 2" key="1">
    <citation type="journal article" date="2016" name="Nat. Commun.">
        <title>Microbial interactions lead to rapid micro-scale successions on model marine particles.</title>
        <authorList>
            <person name="Datta M.S."/>
            <person name="Sliwerska E."/>
            <person name="Gore J."/>
            <person name="Polz M.F."/>
            <person name="Cordero O.X."/>
        </authorList>
    </citation>
    <scope>NUCLEOTIDE SEQUENCE [LARGE SCALE GENOMIC DNA]</scope>
    <source>
        <strain evidence="1 2">4G03</strain>
    </source>
</reference>
<dbReference type="Pfam" id="PF13419">
    <property type="entry name" value="HAD_2"/>
    <property type="match status" value="1"/>
</dbReference>
<gene>
    <name evidence="1" type="ORF">CSC81_11350</name>
</gene>
<dbReference type="InterPro" id="IPR023198">
    <property type="entry name" value="PGP-like_dom2"/>
</dbReference>
<dbReference type="AlphaFoldDB" id="A0A2G1BSG4"/>
<sequence>MELDSLGAKSCASKSFKNGYIMKKENLIVFDIDDTLTKSENQHQEAYVEAMKSFGITKVNQDWKSYENVTDSYILKRNYEANFNSAFNFSFIPEFEERMTELLLSFTKTEEIHGAGEIVDFFMKETDYAICFATGSLLKPALIKLEQANINFVPNLVEASNNLFTREEIVNSAINKAKNYFQVQEFKNIISVGDGIWDLRTAKKLGVNFLGIRNKNLSDFKQEGIKSHIEDWTRFNFQKVKTELQII</sequence>
<proteinExistence type="predicted"/>
<dbReference type="Gene3D" id="3.40.50.1000">
    <property type="entry name" value="HAD superfamily/HAD-like"/>
    <property type="match status" value="1"/>
</dbReference>
<evidence type="ECO:0008006" key="3">
    <source>
        <dbReference type="Google" id="ProtNLM"/>
    </source>
</evidence>
<dbReference type="SFLD" id="SFLDS00003">
    <property type="entry name" value="Haloacid_Dehalogenase"/>
    <property type="match status" value="1"/>
</dbReference>
<dbReference type="InterPro" id="IPR041492">
    <property type="entry name" value="HAD_2"/>
</dbReference>
<name>A0A2G1BSG4_9FLAO</name>
<dbReference type="InterPro" id="IPR023214">
    <property type="entry name" value="HAD_sf"/>
</dbReference>
<dbReference type="SFLD" id="SFLDG01129">
    <property type="entry name" value="C1.5:_HAD__Beta-PGM__Phosphata"/>
    <property type="match status" value="1"/>
</dbReference>
<evidence type="ECO:0000313" key="1">
    <source>
        <dbReference type="EMBL" id="PHN97003.1"/>
    </source>
</evidence>
<protein>
    <recommendedName>
        <fullName evidence="3">HAD family hydrolase</fullName>
    </recommendedName>
</protein>